<evidence type="ECO:0000313" key="8">
    <source>
        <dbReference type="Proteomes" id="UP001501788"/>
    </source>
</evidence>
<keyword evidence="5" id="KW-1133">Transmembrane helix</keyword>
<dbReference type="PANTHER" id="PTHR34584:SF1">
    <property type="entry name" value="NA(+)_H(+) ANTIPORTER SUBUNIT E1"/>
    <property type="match status" value="1"/>
</dbReference>
<keyword evidence="8" id="KW-1185">Reference proteome</keyword>
<dbReference type="RefSeq" id="WP_345062302.1">
    <property type="nucleotide sequence ID" value="NZ_BAABEX010000007.1"/>
</dbReference>
<sequence length="165" mass="18703">MRRRWLPHPLLSLALWGLWLLLNRSLGLGHILLGLVLAVWIPWMTAGLRPLPVRIRRPGVVLRLAATIVWDATVSNLQAVRVLWAPHSPRRHPPGFICIPLRLRDPNALAVLATITCITPGSAWAELSLDRSQLLLHVLELEDAEAAIRHVQERYEQPLMEIFES</sequence>
<dbReference type="Proteomes" id="UP001501788">
    <property type="component" value="Unassembled WGS sequence"/>
</dbReference>
<dbReference type="Pfam" id="PF01899">
    <property type="entry name" value="MNHE"/>
    <property type="match status" value="1"/>
</dbReference>
<comment type="caution">
    <text evidence="7">The sequence shown here is derived from an EMBL/GenBank/DDBJ whole genome shotgun (WGS) entry which is preliminary data.</text>
</comment>
<evidence type="ECO:0000256" key="4">
    <source>
        <dbReference type="ARBA" id="ARBA00022692"/>
    </source>
</evidence>
<gene>
    <name evidence="7" type="ORF">GCM10023090_12670</name>
</gene>
<evidence type="ECO:0000256" key="6">
    <source>
        <dbReference type="ARBA" id="ARBA00023136"/>
    </source>
</evidence>
<dbReference type="EMBL" id="BAABEX010000007">
    <property type="protein sequence ID" value="GAA4422134.1"/>
    <property type="molecule type" value="Genomic_DNA"/>
</dbReference>
<keyword evidence="4" id="KW-0812">Transmembrane</keyword>
<evidence type="ECO:0000256" key="1">
    <source>
        <dbReference type="ARBA" id="ARBA00004651"/>
    </source>
</evidence>
<evidence type="ECO:0000256" key="5">
    <source>
        <dbReference type="ARBA" id="ARBA00022989"/>
    </source>
</evidence>
<dbReference type="NCBIfam" id="NF006520">
    <property type="entry name" value="PRK08965.1-4"/>
    <property type="match status" value="1"/>
</dbReference>
<dbReference type="PIRSF" id="PIRSF019239">
    <property type="entry name" value="MrpE"/>
    <property type="match status" value="1"/>
</dbReference>
<name>A0ABP8L5Y1_9BURK</name>
<keyword evidence="6" id="KW-0472">Membrane</keyword>
<reference evidence="8" key="1">
    <citation type="journal article" date="2019" name="Int. J. Syst. Evol. Microbiol.">
        <title>The Global Catalogue of Microorganisms (GCM) 10K type strain sequencing project: providing services to taxonomists for standard genome sequencing and annotation.</title>
        <authorList>
            <consortium name="The Broad Institute Genomics Platform"/>
            <consortium name="The Broad Institute Genome Sequencing Center for Infectious Disease"/>
            <person name="Wu L."/>
            <person name="Ma J."/>
        </authorList>
    </citation>
    <scope>NUCLEOTIDE SEQUENCE [LARGE SCALE GENOMIC DNA]</scope>
    <source>
        <strain evidence="8">JCM 31890</strain>
    </source>
</reference>
<evidence type="ECO:0000256" key="2">
    <source>
        <dbReference type="ARBA" id="ARBA00006228"/>
    </source>
</evidence>
<protein>
    <submittedName>
        <fullName evidence="7">Na+/H+ antiporter subunit E</fullName>
    </submittedName>
</protein>
<comment type="similarity">
    <text evidence="2">Belongs to the CPA3 antiporters (TC 2.A.63) subunit E family.</text>
</comment>
<proteinExistence type="inferred from homology"/>
<keyword evidence="3" id="KW-1003">Cell membrane</keyword>
<dbReference type="InterPro" id="IPR002758">
    <property type="entry name" value="Cation_antiport_E"/>
</dbReference>
<comment type="subcellular location">
    <subcellularLocation>
        <location evidence="1">Cell membrane</location>
        <topology evidence="1">Multi-pass membrane protein</topology>
    </subcellularLocation>
</comment>
<evidence type="ECO:0000256" key="3">
    <source>
        <dbReference type="ARBA" id="ARBA00022475"/>
    </source>
</evidence>
<organism evidence="7 8">
    <name type="scientific">Acidovorax lacteus</name>
    <dbReference type="NCBI Taxonomy" id="1924988"/>
    <lineage>
        <taxon>Bacteria</taxon>
        <taxon>Pseudomonadati</taxon>
        <taxon>Pseudomonadota</taxon>
        <taxon>Betaproteobacteria</taxon>
        <taxon>Burkholderiales</taxon>
        <taxon>Comamonadaceae</taxon>
        <taxon>Acidovorax</taxon>
    </lineage>
</organism>
<dbReference type="NCBIfam" id="NF006518">
    <property type="entry name" value="PRK08965.1-2"/>
    <property type="match status" value="1"/>
</dbReference>
<evidence type="ECO:0000313" key="7">
    <source>
        <dbReference type="EMBL" id="GAA4422134.1"/>
    </source>
</evidence>
<accession>A0ABP8L5Y1</accession>
<dbReference type="PANTHER" id="PTHR34584">
    <property type="entry name" value="NA(+)/H(+) ANTIPORTER SUBUNIT E1"/>
    <property type="match status" value="1"/>
</dbReference>